<keyword evidence="7" id="KW-0732">Signal</keyword>
<dbReference type="InterPro" id="IPR039426">
    <property type="entry name" value="TonB-dep_rcpt-like"/>
</dbReference>
<evidence type="ECO:0000256" key="7">
    <source>
        <dbReference type="ARBA" id="ARBA00022729"/>
    </source>
</evidence>
<feature type="short sequence motif" description="TonB C-terminal box" evidence="15">
    <location>
        <begin position="811"/>
        <end position="828"/>
    </location>
</feature>
<keyword evidence="8" id="KW-0408">Iron</keyword>
<feature type="region of interest" description="Disordered" evidence="17">
    <location>
        <begin position="1"/>
        <end position="30"/>
    </location>
</feature>
<evidence type="ECO:0000256" key="16">
    <source>
        <dbReference type="RuleBase" id="RU003357"/>
    </source>
</evidence>
<protein>
    <submittedName>
        <fullName evidence="19">TonB-dependent siderophore receptor</fullName>
    </submittedName>
</protein>
<keyword evidence="6 14" id="KW-0812">Transmembrane</keyword>
<dbReference type="InterPro" id="IPR011662">
    <property type="entry name" value="Secretin/TonB_short_N"/>
</dbReference>
<dbReference type="EMBL" id="WHOS01000006">
    <property type="protein sequence ID" value="NUA99028.1"/>
    <property type="molecule type" value="Genomic_DNA"/>
</dbReference>
<name>A0ABX2K764_9PROT</name>
<keyword evidence="5" id="KW-0410">Iron transport</keyword>
<dbReference type="SMART" id="SM00965">
    <property type="entry name" value="STN"/>
    <property type="match status" value="1"/>
</dbReference>
<dbReference type="PANTHER" id="PTHR32552:SF82">
    <property type="entry name" value="FCUA PROTEIN"/>
    <property type="match status" value="1"/>
</dbReference>
<dbReference type="Gene3D" id="2.40.170.20">
    <property type="entry name" value="TonB-dependent receptor, beta-barrel domain"/>
    <property type="match status" value="1"/>
</dbReference>
<comment type="subcellular location">
    <subcellularLocation>
        <location evidence="1 14">Cell outer membrane</location>
        <topology evidence="1 14">Multi-pass membrane protein</topology>
    </subcellularLocation>
</comment>
<evidence type="ECO:0000256" key="3">
    <source>
        <dbReference type="ARBA" id="ARBA00022448"/>
    </source>
</evidence>
<evidence type="ECO:0000256" key="14">
    <source>
        <dbReference type="PROSITE-ProRule" id="PRU01360"/>
    </source>
</evidence>
<dbReference type="RefSeq" id="WP_174470352.1">
    <property type="nucleotide sequence ID" value="NZ_JAGINN010000019.1"/>
</dbReference>
<keyword evidence="20" id="KW-1185">Reference proteome</keyword>
<accession>A0ABX2K764</accession>
<evidence type="ECO:0000256" key="15">
    <source>
        <dbReference type="PROSITE-ProRule" id="PRU10144"/>
    </source>
</evidence>
<keyword evidence="10 16" id="KW-0798">TonB box</keyword>
<proteinExistence type="inferred from homology"/>
<keyword evidence="9" id="KW-0406">Ion transport</keyword>
<dbReference type="InterPro" id="IPR036942">
    <property type="entry name" value="Beta-barrel_TonB_sf"/>
</dbReference>
<dbReference type="InterPro" id="IPR010917">
    <property type="entry name" value="TonB_rcpt_CS"/>
</dbReference>
<dbReference type="InterPro" id="IPR000531">
    <property type="entry name" value="Beta-barrel_TonB"/>
</dbReference>
<evidence type="ECO:0000256" key="1">
    <source>
        <dbReference type="ARBA" id="ARBA00004571"/>
    </source>
</evidence>
<evidence type="ECO:0000313" key="20">
    <source>
        <dbReference type="Proteomes" id="UP000605086"/>
    </source>
</evidence>
<dbReference type="Pfam" id="PF07715">
    <property type="entry name" value="Plug"/>
    <property type="match status" value="1"/>
</dbReference>
<organism evidence="19 20">
    <name type="scientific">Azospirillum melinis</name>
    <dbReference type="NCBI Taxonomy" id="328839"/>
    <lineage>
        <taxon>Bacteria</taxon>
        <taxon>Pseudomonadati</taxon>
        <taxon>Pseudomonadota</taxon>
        <taxon>Alphaproteobacteria</taxon>
        <taxon>Rhodospirillales</taxon>
        <taxon>Azospirillaceae</taxon>
        <taxon>Azospirillum</taxon>
    </lineage>
</organism>
<comment type="caution">
    <text evidence="19">The sequence shown here is derived from an EMBL/GenBank/DDBJ whole genome shotgun (WGS) entry which is preliminary data.</text>
</comment>
<evidence type="ECO:0000256" key="13">
    <source>
        <dbReference type="ARBA" id="ARBA00023237"/>
    </source>
</evidence>
<dbReference type="Pfam" id="PF00593">
    <property type="entry name" value="TonB_dep_Rec_b-barrel"/>
    <property type="match status" value="1"/>
</dbReference>
<dbReference type="InterPro" id="IPR012910">
    <property type="entry name" value="Plug_dom"/>
</dbReference>
<dbReference type="Proteomes" id="UP000605086">
    <property type="component" value="Unassembled WGS sequence"/>
</dbReference>
<dbReference type="SUPFAM" id="SSF56935">
    <property type="entry name" value="Porins"/>
    <property type="match status" value="1"/>
</dbReference>
<gene>
    <name evidence="19" type="ORF">GBZ48_06970</name>
</gene>
<dbReference type="NCBIfam" id="TIGR01783">
    <property type="entry name" value="TonB-siderophor"/>
    <property type="match status" value="1"/>
</dbReference>
<keyword evidence="11 14" id="KW-0472">Membrane</keyword>
<dbReference type="PANTHER" id="PTHR32552">
    <property type="entry name" value="FERRICHROME IRON RECEPTOR-RELATED"/>
    <property type="match status" value="1"/>
</dbReference>
<evidence type="ECO:0000256" key="10">
    <source>
        <dbReference type="ARBA" id="ARBA00023077"/>
    </source>
</evidence>
<evidence type="ECO:0000256" key="11">
    <source>
        <dbReference type="ARBA" id="ARBA00023136"/>
    </source>
</evidence>
<reference evidence="19 20" key="1">
    <citation type="submission" date="2019-10" db="EMBL/GenBank/DDBJ databases">
        <title>Genome sequence of Azospirillum melinis.</title>
        <authorList>
            <person name="Ambrosini A."/>
            <person name="Sant'Anna F.H."/>
            <person name="Cassan F.D."/>
            <person name="Souza E.M."/>
            <person name="Passaglia L.M.P."/>
        </authorList>
    </citation>
    <scope>NUCLEOTIDE SEQUENCE [LARGE SCALE GENOMIC DNA]</scope>
    <source>
        <strain evidence="19 20">TMCY0552</strain>
    </source>
</reference>
<evidence type="ECO:0000259" key="18">
    <source>
        <dbReference type="SMART" id="SM00965"/>
    </source>
</evidence>
<dbReference type="PROSITE" id="PS01156">
    <property type="entry name" value="TONB_DEPENDENT_REC_2"/>
    <property type="match status" value="1"/>
</dbReference>
<comment type="similarity">
    <text evidence="2 14 16">Belongs to the TonB-dependent receptor family.</text>
</comment>
<dbReference type="InterPro" id="IPR037066">
    <property type="entry name" value="Plug_dom_sf"/>
</dbReference>
<keyword evidence="12 19" id="KW-0675">Receptor</keyword>
<evidence type="ECO:0000256" key="17">
    <source>
        <dbReference type="SAM" id="MobiDB-lite"/>
    </source>
</evidence>
<feature type="domain" description="Secretin/TonB short N-terminal" evidence="18">
    <location>
        <begin position="86"/>
        <end position="136"/>
    </location>
</feature>
<evidence type="ECO:0000256" key="2">
    <source>
        <dbReference type="ARBA" id="ARBA00009810"/>
    </source>
</evidence>
<evidence type="ECO:0000256" key="5">
    <source>
        <dbReference type="ARBA" id="ARBA00022496"/>
    </source>
</evidence>
<dbReference type="PROSITE" id="PS52016">
    <property type="entry name" value="TONB_DEPENDENT_REC_3"/>
    <property type="match status" value="1"/>
</dbReference>
<evidence type="ECO:0000256" key="12">
    <source>
        <dbReference type="ARBA" id="ARBA00023170"/>
    </source>
</evidence>
<keyword evidence="13 14" id="KW-0998">Cell outer membrane</keyword>
<evidence type="ECO:0000256" key="4">
    <source>
        <dbReference type="ARBA" id="ARBA00022452"/>
    </source>
</evidence>
<dbReference type="Gene3D" id="3.55.50.30">
    <property type="match status" value="1"/>
</dbReference>
<keyword evidence="4 14" id="KW-1134">Transmembrane beta strand</keyword>
<dbReference type="Gene3D" id="2.170.130.10">
    <property type="entry name" value="TonB-dependent receptor, plug domain"/>
    <property type="match status" value="1"/>
</dbReference>
<evidence type="ECO:0000256" key="6">
    <source>
        <dbReference type="ARBA" id="ARBA00022692"/>
    </source>
</evidence>
<evidence type="ECO:0000256" key="8">
    <source>
        <dbReference type="ARBA" id="ARBA00023004"/>
    </source>
</evidence>
<sequence>MKLVRSTADARRTTTACGERSAAPDARRSGLRPAAVAAGLTAAVLAGGAFPAPAAHAQTAAATVNADIPAGPLGEALSRFAAQAGVTVQADPAMVRGKTSPGLKGATTVEDGLHRLLAGSGHGIVRMASGYAVVAQNAAAPASSPDSTTLPALQVTANAGLMTGGLAQPYAGGQVARGGSVGLLGSGDVMDTPFSTVNYTSDLIENQQARTAADTLINDASVRLTTGSNGFDDTFQIRGYAVGSGDVGFNGMYGLVSSNRVPAQIVERIELLKGPGALVNGISPGGSIGGGINILSKRAGEEPLTRVTTTYMSDANLGVHLDVGRRFGENKEWGVRFNGLMRNGEASVDGGNLRSGLGALAVDYRGERLRWSMDAISQRDDTDNFRPQISILPATTAIPSPPDARSNWYPGTVLVQKDVTVASNIEVDLTDSLTAYAGIGYRKGENDQTFPSSTTAVNALGNFTVRNAYYDSYSRTVSGTAGARWRFATGPVHHQLNVGYTGFKRDEGNAYIQSAGSALSNIYNPVPLPAVTAARTSARKSTETTLTSVAVADTLSVLDDRVMLTLGARRQKVHVDSFSTATGAQTGTYDASATSPLAGFVVKPLSNVSLYANYAEGLTRGTVVGAGYANTGAVLAPFKSKQYEAGVKVDWGTITTTAAVFQLTKPNSIRNAANELAYDGEQRNRGLELSVYGEILPGLRGMASAAFMDPKLTRTAVASVQGNDAAGVPDKTLSAGLDWETPWVQGLALNGRVIYTSGSYLTDANTLRFDGWTRFDIGARYATTIVGTPVTFRANVENLFDKNYWLTTGTYVTVGAPRTVLLSASADF</sequence>
<evidence type="ECO:0000256" key="9">
    <source>
        <dbReference type="ARBA" id="ARBA00023065"/>
    </source>
</evidence>
<dbReference type="CDD" id="cd01347">
    <property type="entry name" value="ligand_gated_channel"/>
    <property type="match status" value="1"/>
</dbReference>
<evidence type="ECO:0000313" key="19">
    <source>
        <dbReference type="EMBL" id="NUA99028.1"/>
    </source>
</evidence>
<keyword evidence="3 14" id="KW-0813">Transport</keyword>
<dbReference type="InterPro" id="IPR010105">
    <property type="entry name" value="TonB_sidphr_rcpt"/>
</dbReference>